<keyword evidence="1" id="KW-1133">Transmembrane helix</keyword>
<dbReference type="EMBL" id="JBHTIC010000017">
    <property type="protein sequence ID" value="MFD0762713.1"/>
    <property type="molecule type" value="Genomic_DNA"/>
</dbReference>
<dbReference type="RefSeq" id="WP_386783145.1">
    <property type="nucleotide sequence ID" value="NZ_JBHTIC010000017.1"/>
</dbReference>
<proteinExistence type="predicted"/>
<dbReference type="Proteomes" id="UP001597032">
    <property type="component" value="Unassembled WGS sequence"/>
</dbReference>
<evidence type="ECO:0000313" key="2">
    <source>
        <dbReference type="EMBL" id="MFD0762713.1"/>
    </source>
</evidence>
<keyword evidence="1" id="KW-0472">Membrane</keyword>
<accession>A0ABW2Z7C3</accession>
<name>A0ABW2Z7C3_9FLAO</name>
<reference evidence="3" key="1">
    <citation type="journal article" date="2019" name="Int. J. Syst. Evol. Microbiol.">
        <title>The Global Catalogue of Microorganisms (GCM) 10K type strain sequencing project: providing services to taxonomists for standard genome sequencing and annotation.</title>
        <authorList>
            <consortium name="The Broad Institute Genomics Platform"/>
            <consortium name="The Broad Institute Genome Sequencing Center for Infectious Disease"/>
            <person name="Wu L."/>
            <person name="Ma J."/>
        </authorList>
    </citation>
    <scope>NUCLEOTIDE SEQUENCE [LARGE SCALE GENOMIC DNA]</scope>
    <source>
        <strain evidence="3">CCUG 60022</strain>
    </source>
</reference>
<organism evidence="2 3">
    <name type="scientific">Lutibacter aestuarii</name>
    <dbReference type="NCBI Taxonomy" id="861111"/>
    <lineage>
        <taxon>Bacteria</taxon>
        <taxon>Pseudomonadati</taxon>
        <taxon>Bacteroidota</taxon>
        <taxon>Flavobacteriia</taxon>
        <taxon>Flavobacteriales</taxon>
        <taxon>Flavobacteriaceae</taxon>
        <taxon>Lutibacter</taxon>
    </lineage>
</organism>
<dbReference type="NCBIfam" id="NF041770">
    <property type="entry name" value="CFI_box_CTERM"/>
    <property type="match status" value="1"/>
</dbReference>
<dbReference type="InterPro" id="IPR049886">
    <property type="entry name" value="CFI_box_CTERM_dom"/>
</dbReference>
<comment type="caution">
    <text evidence="2">The sequence shown here is derived from an EMBL/GenBank/DDBJ whole genome shotgun (WGS) entry which is preliminary data.</text>
</comment>
<evidence type="ECO:0000313" key="3">
    <source>
        <dbReference type="Proteomes" id="UP001597032"/>
    </source>
</evidence>
<gene>
    <name evidence="2" type="ORF">ACFQZW_11530</name>
</gene>
<keyword evidence="1" id="KW-0812">Transmembrane</keyword>
<sequence>MKLENKRIYLTGEEYENGEILNDLKFTNIYNHYQAVIYYKSGIKEIDTIFYPKGYVKNGYLLSILASVNGMILYFVKYSGEDMSDLGTVYINRSNIINFEELKSSKLEVVKKEESKHMAKNMLRKGFAVASVIGRSITDKFTSVNTEFVEGYIFNLYYYDNEGVKNCVSLYCEEEHKNANTLFLNTYYKNTLPKEAIVPLEKVESNCFIATACYRDIFSKEVIFFRNYRDNVLTKTIFGLLFIKFYYKTSPLIYNYLFRNPYISNKIKIVLNYIYNKLNE</sequence>
<protein>
    <submittedName>
        <fullName evidence="2">CFI-box-CTERM domain-containing protein</fullName>
    </submittedName>
</protein>
<feature type="transmembrane region" description="Helical" evidence="1">
    <location>
        <begin position="59"/>
        <end position="76"/>
    </location>
</feature>
<keyword evidence="3" id="KW-1185">Reference proteome</keyword>
<evidence type="ECO:0000256" key="1">
    <source>
        <dbReference type="SAM" id="Phobius"/>
    </source>
</evidence>